<dbReference type="Proteomes" id="UP000605427">
    <property type="component" value="Unassembled WGS sequence"/>
</dbReference>
<evidence type="ECO:0000313" key="2">
    <source>
        <dbReference type="Proteomes" id="UP000605427"/>
    </source>
</evidence>
<organism evidence="1 2">
    <name type="scientific">Saccharibacillus endophyticus</name>
    <dbReference type="NCBI Taxonomy" id="2060666"/>
    <lineage>
        <taxon>Bacteria</taxon>
        <taxon>Bacillati</taxon>
        <taxon>Bacillota</taxon>
        <taxon>Bacilli</taxon>
        <taxon>Bacillales</taxon>
        <taxon>Paenibacillaceae</taxon>
        <taxon>Saccharibacillus</taxon>
    </lineage>
</organism>
<keyword evidence="2" id="KW-1185">Reference proteome</keyword>
<name>A0ABQ2A025_9BACL</name>
<gene>
    <name evidence="1" type="ORF">GCM10007362_31540</name>
</gene>
<proteinExistence type="predicted"/>
<protein>
    <submittedName>
        <fullName evidence="1">Uncharacterized protein</fullName>
    </submittedName>
</protein>
<dbReference type="EMBL" id="BMDD01000004">
    <property type="protein sequence ID" value="GGH81558.1"/>
    <property type="molecule type" value="Genomic_DNA"/>
</dbReference>
<accession>A0ABQ2A025</accession>
<evidence type="ECO:0000313" key="1">
    <source>
        <dbReference type="EMBL" id="GGH81558.1"/>
    </source>
</evidence>
<comment type="caution">
    <text evidence="1">The sequence shown here is derived from an EMBL/GenBank/DDBJ whole genome shotgun (WGS) entry which is preliminary data.</text>
</comment>
<sequence>MTDRSQKEYTTYEKTHLQAVTPQLPIDETAASEVNAYFFDILRTNVLKRRTENGYF</sequence>
<reference evidence="2" key="1">
    <citation type="journal article" date="2019" name="Int. J. Syst. Evol. Microbiol.">
        <title>The Global Catalogue of Microorganisms (GCM) 10K type strain sequencing project: providing services to taxonomists for standard genome sequencing and annotation.</title>
        <authorList>
            <consortium name="The Broad Institute Genomics Platform"/>
            <consortium name="The Broad Institute Genome Sequencing Center for Infectious Disease"/>
            <person name="Wu L."/>
            <person name="Ma J."/>
        </authorList>
    </citation>
    <scope>NUCLEOTIDE SEQUENCE [LARGE SCALE GENOMIC DNA]</scope>
    <source>
        <strain evidence="2">CCM 8702</strain>
    </source>
</reference>